<evidence type="ECO:0000256" key="3">
    <source>
        <dbReference type="ARBA" id="ARBA00022737"/>
    </source>
</evidence>
<dbReference type="AlphaFoldDB" id="A0A5K3FT63"/>
<dbReference type="WBParaSite" id="MCU_009785-RA">
    <property type="protein sequence ID" value="MCU_009785-RA"/>
    <property type="gene ID" value="MCU_009785"/>
</dbReference>
<comment type="catalytic activity">
    <reaction evidence="1 7">
        <text>[protein]-peptidylproline (omega=180) = [protein]-peptidylproline (omega=0)</text>
        <dbReference type="Rhea" id="RHEA:16237"/>
        <dbReference type="Rhea" id="RHEA-COMP:10747"/>
        <dbReference type="Rhea" id="RHEA-COMP:10748"/>
        <dbReference type="ChEBI" id="CHEBI:83833"/>
        <dbReference type="ChEBI" id="CHEBI:83834"/>
        <dbReference type="EC" id="5.2.1.8"/>
    </reaction>
</comment>
<dbReference type="PROSITE" id="PS50059">
    <property type="entry name" value="FKBP_PPIASE"/>
    <property type="match status" value="2"/>
</dbReference>
<dbReference type="GO" id="GO:0003755">
    <property type="term" value="F:peptidyl-prolyl cis-trans isomerase activity"/>
    <property type="evidence" value="ECO:0007669"/>
    <property type="project" value="UniProtKB-KW"/>
</dbReference>
<evidence type="ECO:0000256" key="5">
    <source>
        <dbReference type="ARBA" id="ARBA00023110"/>
    </source>
</evidence>
<dbReference type="EC" id="5.2.1.8" evidence="2 7"/>
<evidence type="ECO:0000256" key="2">
    <source>
        <dbReference type="ARBA" id="ARBA00013194"/>
    </source>
</evidence>
<feature type="domain" description="PPIase FKBP-type" evidence="9">
    <location>
        <begin position="149"/>
        <end position="235"/>
    </location>
</feature>
<dbReference type="InterPro" id="IPR019734">
    <property type="entry name" value="TPR_rpt"/>
</dbReference>
<evidence type="ECO:0000313" key="10">
    <source>
        <dbReference type="WBParaSite" id="MCU_009785-RA"/>
    </source>
</evidence>
<sequence>MADDIPSLEDFFSLTEDRGVLKKVIKEGKRDIHPIKDDTVVVHYVGTFHGGSEHGQKFDSSRDREEPFKFRVGKSEVIKAWDLAIPTMKPGEICEIVAFPDYAYFDGKTRRFEIELIDFYGNDVSDKYDGTLLMSTMEKGNAAIQPKPGVTCEIHIKGFCDGQLFDERDISYTVGDFEEAGIPEGLDRALTYMNKDGKARVRVLGCNSFSETEYAQHGLPKDSPLEYEVTVMSCEVRKSVGVLQTFAEQMEHLEMYKLKANEYLKAGKYKLALKMYHELQGECFSVVTDGCKEDADLKKFRVTLHLNKALVGLKMKSADSCLKECQDIIQLDPLNEKCFYRQGEAYLLRGDHEEALVCFKKALRVNPENSEAARKIKMCETTLSDALRREKTMFQNAFKRLGDTTSSGVVDEVGRDSASVPVENTSS</sequence>
<keyword evidence="5 7" id="KW-0697">Rotamase</keyword>
<evidence type="ECO:0000256" key="1">
    <source>
        <dbReference type="ARBA" id="ARBA00000971"/>
    </source>
</evidence>
<dbReference type="Gene3D" id="3.10.50.40">
    <property type="match status" value="2"/>
</dbReference>
<feature type="repeat" description="TPR" evidence="8">
    <location>
        <begin position="336"/>
        <end position="369"/>
    </location>
</feature>
<keyword evidence="3" id="KW-0677">Repeat</keyword>
<name>A0A5K3FT63_MESCO</name>
<dbReference type="SUPFAM" id="SSF48452">
    <property type="entry name" value="TPR-like"/>
    <property type="match status" value="1"/>
</dbReference>
<reference evidence="10" key="1">
    <citation type="submission" date="2019-11" db="UniProtKB">
        <authorList>
            <consortium name="WormBaseParasite"/>
        </authorList>
    </citation>
    <scope>IDENTIFICATION</scope>
</reference>
<dbReference type="PROSITE" id="PS50005">
    <property type="entry name" value="TPR"/>
    <property type="match status" value="1"/>
</dbReference>
<evidence type="ECO:0000256" key="6">
    <source>
        <dbReference type="ARBA" id="ARBA00023235"/>
    </source>
</evidence>
<keyword evidence="4 8" id="KW-0802">TPR repeat</keyword>
<dbReference type="Pfam" id="PF00515">
    <property type="entry name" value="TPR_1"/>
    <property type="match status" value="1"/>
</dbReference>
<dbReference type="PROSITE" id="PS50293">
    <property type="entry name" value="TPR_REGION"/>
    <property type="match status" value="1"/>
</dbReference>
<dbReference type="Pfam" id="PF00254">
    <property type="entry name" value="FKBP_C"/>
    <property type="match status" value="2"/>
</dbReference>
<evidence type="ECO:0000256" key="7">
    <source>
        <dbReference type="PROSITE-ProRule" id="PRU00277"/>
    </source>
</evidence>
<accession>A0A5K3FT63</accession>
<evidence type="ECO:0000256" key="4">
    <source>
        <dbReference type="ARBA" id="ARBA00022803"/>
    </source>
</evidence>
<dbReference type="InterPro" id="IPR050754">
    <property type="entry name" value="FKBP4/5/8-like"/>
</dbReference>
<organism evidence="10">
    <name type="scientific">Mesocestoides corti</name>
    <name type="common">Flatworm</name>
    <dbReference type="NCBI Taxonomy" id="53468"/>
    <lineage>
        <taxon>Eukaryota</taxon>
        <taxon>Metazoa</taxon>
        <taxon>Spiralia</taxon>
        <taxon>Lophotrochozoa</taxon>
        <taxon>Platyhelminthes</taxon>
        <taxon>Cestoda</taxon>
        <taxon>Eucestoda</taxon>
        <taxon>Cyclophyllidea</taxon>
        <taxon>Mesocestoididae</taxon>
        <taxon>Mesocestoides</taxon>
    </lineage>
</organism>
<feature type="domain" description="PPIase FKBP-type" evidence="9">
    <location>
        <begin position="37"/>
        <end position="104"/>
    </location>
</feature>
<protein>
    <recommendedName>
        <fullName evidence="2 7">peptidylprolyl isomerase</fullName>
        <ecNumber evidence="2 7">5.2.1.8</ecNumber>
    </recommendedName>
</protein>
<dbReference type="PANTHER" id="PTHR46512:SF9">
    <property type="entry name" value="PEPTIDYLPROLYL ISOMERASE"/>
    <property type="match status" value="1"/>
</dbReference>
<dbReference type="SUPFAM" id="SSF54534">
    <property type="entry name" value="FKBP-like"/>
    <property type="match status" value="2"/>
</dbReference>
<keyword evidence="6 7" id="KW-0413">Isomerase</keyword>
<dbReference type="Gene3D" id="1.25.40.10">
    <property type="entry name" value="Tetratricopeptide repeat domain"/>
    <property type="match status" value="1"/>
</dbReference>
<evidence type="ECO:0000259" key="9">
    <source>
        <dbReference type="PROSITE" id="PS50059"/>
    </source>
</evidence>
<dbReference type="SMART" id="SM00028">
    <property type="entry name" value="TPR"/>
    <property type="match status" value="3"/>
</dbReference>
<proteinExistence type="predicted"/>
<dbReference type="PANTHER" id="PTHR46512">
    <property type="entry name" value="PEPTIDYLPROLYL ISOMERASE"/>
    <property type="match status" value="1"/>
</dbReference>
<evidence type="ECO:0000256" key="8">
    <source>
        <dbReference type="PROSITE-ProRule" id="PRU00339"/>
    </source>
</evidence>
<dbReference type="InterPro" id="IPR011990">
    <property type="entry name" value="TPR-like_helical_dom_sf"/>
</dbReference>
<dbReference type="InterPro" id="IPR001179">
    <property type="entry name" value="PPIase_FKBP_dom"/>
</dbReference>
<dbReference type="InterPro" id="IPR046357">
    <property type="entry name" value="PPIase_dom_sf"/>
</dbReference>